<dbReference type="EMBL" id="NPIC01000008">
    <property type="protein sequence ID" value="RDL33679.1"/>
    <property type="molecule type" value="Genomic_DNA"/>
</dbReference>
<reference evidence="3 4" key="1">
    <citation type="journal article" date="2018" name="IMA Fungus">
        <title>IMA Genome-F 9: Draft genome sequence of Annulohypoxylon stygium, Aspergillus mulundensis, Berkeleyomyces basicola (syn. Thielaviopsis basicola), Ceratocystis smalleyi, two Cercospora beticola strains, Coleophoma cylindrospora, Fusarium fracticaudum, Phialophora cf. hyalina, and Morchella septimelata.</title>
        <authorList>
            <person name="Wingfield B.D."/>
            <person name="Bills G.F."/>
            <person name="Dong Y."/>
            <person name="Huang W."/>
            <person name="Nel W.J."/>
            <person name="Swalarsk-Parry B.S."/>
            <person name="Vaghefi N."/>
            <person name="Wilken P.M."/>
            <person name="An Z."/>
            <person name="de Beer Z.W."/>
            <person name="De Vos L."/>
            <person name="Chen L."/>
            <person name="Duong T.A."/>
            <person name="Gao Y."/>
            <person name="Hammerbacher A."/>
            <person name="Kikkert J.R."/>
            <person name="Li Y."/>
            <person name="Li H."/>
            <person name="Li K."/>
            <person name="Li Q."/>
            <person name="Liu X."/>
            <person name="Ma X."/>
            <person name="Naidoo K."/>
            <person name="Pethybridge S.J."/>
            <person name="Sun J."/>
            <person name="Steenkamp E.T."/>
            <person name="van der Nest M.A."/>
            <person name="van Wyk S."/>
            <person name="Wingfield M.J."/>
            <person name="Xiong C."/>
            <person name="Yue Q."/>
            <person name="Zhang X."/>
        </authorList>
    </citation>
    <scope>NUCLEOTIDE SEQUENCE [LARGE SCALE GENOMIC DNA]</scope>
    <source>
        <strain evidence="3 4">BP 5553</strain>
    </source>
</reference>
<dbReference type="RefSeq" id="XP_031866961.1">
    <property type="nucleotide sequence ID" value="XM_032016670.1"/>
</dbReference>
<dbReference type="GeneID" id="43600896"/>
<feature type="coiled-coil region" evidence="1">
    <location>
        <begin position="125"/>
        <end position="166"/>
    </location>
</feature>
<keyword evidence="1" id="KW-0175">Coiled coil</keyword>
<evidence type="ECO:0000256" key="1">
    <source>
        <dbReference type="SAM" id="Coils"/>
    </source>
</evidence>
<organism evidence="3 4">
    <name type="scientific">Venustampulla echinocandica</name>
    <dbReference type="NCBI Taxonomy" id="2656787"/>
    <lineage>
        <taxon>Eukaryota</taxon>
        <taxon>Fungi</taxon>
        <taxon>Dikarya</taxon>
        <taxon>Ascomycota</taxon>
        <taxon>Pezizomycotina</taxon>
        <taxon>Leotiomycetes</taxon>
        <taxon>Helotiales</taxon>
        <taxon>Pleuroascaceae</taxon>
        <taxon>Venustampulla</taxon>
    </lineage>
</organism>
<feature type="region of interest" description="Disordered" evidence="2">
    <location>
        <begin position="17"/>
        <end position="71"/>
    </location>
</feature>
<protein>
    <submittedName>
        <fullName evidence="3">Uncharacterized protein</fullName>
    </submittedName>
</protein>
<evidence type="ECO:0000313" key="3">
    <source>
        <dbReference type="EMBL" id="RDL33679.1"/>
    </source>
</evidence>
<evidence type="ECO:0000256" key="2">
    <source>
        <dbReference type="SAM" id="MobiDB-lite"/>
    </source>
</evidence>
<evidence type="ECO:0000313" key="4">
    <source>
        <dbReference type="Proteomes" id="UP000254866"/>
    </source>
</evidence>
<dbReference type="Proteomes" id="UP000254866">
    <property type="component" value="Unassembled WGS sequence"/>
</dbReference>
<comment type="caution">
    <text evidence="3">The sequence shown here is derived from an EMBL/GenBank/DDBJ whole genome shotgun (WGS) entry which is preliminary data.</text>
</comment>
<dbReference type="AlphaFoldDB" id="A0A370TFJ8"/>
<feature type="compositionally biased region" description="Basic and acidic residues" evidence="2">
    <location>
        <begin position="27"/>
        <end position="38"/>
    </location>
</feature>
<gene>
    <name evidence="3" type="ORF">BP5553_08047</name>
</gene>
<name>A0A370TFJ8_9HELO</name>
<sequence length="192" mass="22618">MDQMDRTTEVRIKLERPNYDIGSELRGISRRDPREASPRSRRVARSGYRDRRDTALPASSTRNYGPHNRAGAITTMGAYRRRQRKKKNKGNAHADRYAIMGAESAMERRLSRAMETKLSSLQQTQNNLRGALRDERAQRESLERRLERLEDDMEVMDDETQRLRDHVRVIEDQKRWMRVCLADIEVQYNKGK</sequence>
<proteinExistence type="predicted"/>
<keyword evidence="4" id="KW-1185">Reference proteome</keyword>
<accession>A0A370TFJ8</accession>